<dbReference type="STRING" id="134601.AFA91_20505"/>
<keyword evidence="3" id="KW-0255">Endonuclease</keyword>
<dbReference type="Proteomes" id="UP000062255">
    <property type="component" value="Chromosome"/>
</dbReference>
<dbReference type="PATRIC" id="fig|134601.6.peg.4239"/>
<organism evidence="3 4">
    <name type="scientific">Mycolicibacterium goodii</name>
    <name type="common">Mycobacterium goodii</name>
    <dbReference type="NCBI Taxonomy" id="134601"/>
    <lineage>
        <taxon>Bacteria</taxon>
        <taxon>Bacillati</taxon>
        <taxon>Actinomycetota</taxon>
        <taxon>Actinomycetes</taxon>
        <taxon>Mycobacteriales</taxon>
        <taxon>Mycobacteriaceae</taxon>
        <taxon>Mycolicibacterium</taxon>
    </lineage>
</organism>
<reference evidence="3 4" key="1">
    <citation type="submission" date="2015-07" db="EMBL/GenBank/DDBJ databases">
        <title>Complete genome sequence of Mycobacterium goodii X7B, a facultative thermophilic biodesulfurizing bacterium.</title>
        <authorList>
            <person name="Yu B."/>
            <person name="Li F."/>
            <person name="Xu P."/>
        </authorList>
    </citation>
    <scope>NUCLEOTIDE SEQUENCE [LARGE SCALE GENOMIC DNA]</scope>
    <source>
        <strain evidence="3 4">X7B</strain>
    </source>
</reference>
<dbReference type="OrthoDB" id="5241234at2"/>
<dbReference type="AlphaFoldDB" id="A0A0K0X916"/>
<keyword evidence="3" id="KW-0540">Nuclease</keyword>
<dbReference type="GO" id="GO:0004519">
    <property type="term" value="F:endonuclease activity"/>
    <property type="evidence" value="ECO:0007669"/>
    <property type="project" value="UniProtKB-KW"/>
</dbReference>
<keyword evidence="3" id="KW-0378">Hydrolase</keyword>
<dbReference type="KEGG" id="mgo:AFA91_20505"/>
<dbReference type="CDD" id="cd00085">
    <property type="entry name" value="HNHc"/>
    <property type="match status" value="1"/>
</dbReference>
<feature type="domain" description="HNH nuclease" evidence="2">
    <location>
        <begin position="314"/>
        <end position="364"/>
    </location>
</feature>
<dbReference type="SMART" id="SM00507">
    <property type="entry name" value="HNHc"/>
    <property type="match status" value="1"/>
</dbReference>
<protein>
    <submittedName>
        <fullName evidence="3">HNH endonuclease</fullName>
    </submittedName>
</protein>
<evidence type="ECO:0000313" key="3">
    <source>
        <dbReference type="EMBL" id="AKS33871.1"/>
    </source>
</evidence>
<feature type="region of interest" description="Disordered" evidence="1">
    <location>
        <begin position="394"/>
        <end position="413"/>
    </location>
</feature>
<sequence>MFESMFDIDPQAPEADLRDHIEQLERLKSKAAAAQARAAALWDEKRRAAEAAAGVRAAKRGKGLSTEIALARREAPNAGGRHLGLARALVDELPYTLAALECGALSEWRATLIVRESSCLSPELRRQFDAELSADPARFDGWGDSRVAAEAKKIVCRLDIGAVLDRSAQAEKDRRVTLRPAPDAMTRLTVLLPMKQGVAVFAALNQAANTTFDERNRGQVMADTVFERVTGRPADAPVPVNLNLVMADTTLFGDDDLPAWVQEYGPVPAEVARRMVVDATLDEKARAAVRRLYRHPKSGQLVAMESKSRLFPKGLATFIGLRDQTCRTPYCNAPVRHRDHAVPHREGGPTSATNGLGLCEACNYTKEADDWTVTTTLTPDGDHVAEYITPTGAVYRSTAPPLPGPLSDRERERDRRLAEAGFTITRLTFDAA</sequence>
<dbReference type="InterPro" id="IPR003615">
    <property type="entry name" value="HNH_nuc"/>
</dbReference>
<name>A0A0K0X916_MYCGD</name>
<evidence type="ECO:0000256" key="1">
    <source>
        <dbReference type="SAM" id="MobiDB-lite"/>
    </source>
</evidence>
<dbReference type="RefSeq" id="WP_049746321.1">
    <property type="nucleotide sequence ID" value="NZ_CP012150.1"/>
</dbReference>
<proteinExistence type="predicted"/>
<accession>A0A0K0X916</accession>
<dbReference type="EMBL" id="CP012150">
    <property type="protein sequence ID" value="AKS33871.1"/>
    <property type="molecule type" value="Genomic_DNA"/>
</dbReference>
<evidence type="ECO:0000259" key="2">
    <source>
        <dbReference type="SMART" id="SM00507"/>
    </source>
</evidence>
<evidence type="ECO:0000313" key="4">
    <source>
        <dbReference type="Proteomes" id="UP000062255"/>
    </source>
</evidence>
<dbReference type="Gene3D" id="1.10.30.50">
    <property type="match status" value="1"/>
</dbReference>
<gene>
    <name evidence="3" type="ORF">AFA91_20505</name>
</gene>